<feature type="domain" description="Peptidase M20 dimerisation" evidence="7">
    <location>
        <begin position="179"/>
        <end position="271"/>
    </location>
</feature>
<evidence type="ECO:0000313" key="9">
    <source>
        <dbReference type="Proteomes" id="UP001204562"/>
    </source>
</evidence>
<dbReference type="InterPro" id="IPR036264">
    <property type="entry name" value="Bact_exopeptidase_dim_dom"/>
</dbReference>
<gene>
    <name evidence="8" type="ORF">NE579_11480</name>
</gene>
<dbReference type="InterPro" id="IPR001261">
    <property type="entry name" value="ArgE/DapE_CS"/>
</dbReference>
<dbReference type="Proteomes" id="UP001204562">
    <property type="component" value="Unassembled WGS sequence"/>
</dbReference>
<keyword evidence="3" id="KW-0479">Metal-binding</keyword>
<reference evidence="8" key="1">
    <citation type="submission" date="2022-06" db="EMBL/GenBank/DDBJ databases">
        <title>Isolation of gut microbiota from human fecal samples.</title>
        <authorList>
            <person name="Pamer E.G."/>
            <person name="Barat B."/>
            <person name="Waligurski E."/>
            <person name="Medina S."/>
            <person name="Paddock L."/>
            <person name="Mostad J."/>
        </authorList>
    </citation>
    <scope>NUCLEOTIDE SEQUENCE</scope>
    <source>
        <strain evidence="8">DFI.9.91</strain>
    </source>
</reference>
<organism evidence="8 9">
    <name type="scientific">Intestinimonas massiliensis</name>
    <name type="common">ex Afouda et al. 2020</name>
    <dbReference type="NCBI Taxonomy" id="1673721"/>
    <lineage>
        <taxon>Bacteria</taxon>
        <taxon>Bacillati</taxon>
        <taxon>Bacillota</taxon>
        <taxon>Clostridia</taxon>
        <taxon>Eubacteriales</taxon>
        <taxon>Intestinimonas</taxon>
    </lineage>
</organism>
<dbReference type="GO" id="GO:0008237">
    <property type="term" value="F:metallopeptidase activity"/>
    <property type="evidence" value="ECO:0007669"/>
    <property type="project" value="UniProtKB-KW"/>
</dbReference>
<dbReference type="InterPro" id="IPR010162">
    <property type="entry name" value="PepT-like"/>
</dbReference>
<protein>
    <submittedName>
        <fullName evidence="8">M20/M25/M40 family metallo-hydrolase</fullName>
    </submittedName>
</protein>
<proteinExistence type="predicted"/>
<evidence type="ECO:0000256" key="2">
    <source>
        <dbReference type="ARBA" id="ARBA00022670"/>
    </source>
</evidence>
<dbReference type="Pfam" id="PF01546">
    <property type="entry name" value="Peptidase_M20"/>
    <property type="match status" value="1"/>
</dbReference>
<dbReference type="GO" id="GO:0046872">
    <property type="term" value="F:metal ion binding"/>
    <property type="evidence" value="ECO:0007669"/>
    <property type="project" value="UniProtKB-KW"/>
</dbReference>
<comment type="cofactor">
    <cofactor evidence="1">
        <name>Zn(2+)</name>
        <dbReference type="ChEBI" id="CHEBI:29105"/>
    </cofactor>
</comment>
<evidence type="ECO:0000256" key="6">
    <source>
        <dbReference type="ARBA" id="ARBA00023049"/>
    </source>
</evidence>
<evidence type="ECO:0000256" key="4">
    <source>
        <dbReference type="ARBA" id="ARBA00022801"/>
    </source>
</evidence>
<evidence type="ECO:0000256" key="3">
    <source>
        <dbReference type="ARBA" id="ARBA00022723"/>
    </source>
</evidence>
<evidence type="ECO:0000256" key="1">
    <source>
        <dbReference type="ARBA" id="ARBA00001947"/>
    </source>
</evidence>
<dbReference type="AlphaFoldDB" id="A0AAW5JMI6"/>
<dbReference type="EMBL" id="JANFYS010000024">
    <property type="protein sequence ID" value="MCQ4771077.1"/>
    <property type="molecule type" value="Genomic_DNA"/>
</dbReference>
<dbReference type="PANTHER" id="PTHR42994">
    <property type="entry name" value="PEPTIDASE T"/>
    <property type="match status" value="1"/>
</dbReference>
<dbReference type="RefSeq" id="WP_256304358.1">
    <property type="nucleotide sequence ID" value="NZ_JANFYS010000024.1"/>
</dbReference>
<evidence type="ECO:0000313" key="8">
    <source>
        <dbReference type="EMBL" id="MCQ4771077.1"/>
    </source>
</evidence>
<dbReference type="PROSITE" id="PS00758">
    <property type="entry name" value="ARGE_DAPE_CPG2_1"/>
    <property type="match status" value="1"/>
</dbReference>
<dbReference type="Gene3D" id="3.30.70.360">
    <property type="match status" value="1"/>
</dbReference>
<evidence type="ECO:0000256" key="5">
    <source>
        <dbReference type="ARBA" id="ARBA00022833"/>
    </source>
</evidence>
<dbReference type="InterPro" id="IPR011650">
    <property type="entry name" value="Peptidase_M20_dimer"/>
</dbReference>
<dbReference type="NCBIfam" id="TIGR01883">
    <property type="entry name" value="PepT-like"/>
    <property type="match status" value="1"/>
</dbReference>
<keyword evidence="4" id="KW-0378">Hydrolase</keyword>
<dbReference type="Gene3D" id="3.40.630.10">
    <property type="entry name" value="Zn peptidases"/>
    <property type="match status" value="1"/>
</dbReference>
<comment type="caution">
    <text evidence="8">The sequence shown here is derived from an EMBL/GenBank/DDBJ whole genome shotgun (WGS) entry which is preliminary data.</text>
</comment>
<evidence type="ECO:0000259" key="7">
    <source>
        <dbReference type="Pfam" id="PF07687"/>
    </source>
</evidence>
<dbReference type="SUPFAM" id="SSF55031">
    <property type="entry name" value="Bacterial exopeptidase dimerisation domain"/>
    <property type="match status" value="1"/>
</dbReference>
<dbReference type="PANTHER" id="PTHR42994:SF2">
    <property type="entry name" value="PEPTIDASE"/>
    <property type="match status" value="1"/>
</dbReference>
<name>A0AAW5JMI6_9FIRM</name>
<dbReference type="Pfam" id="PF07687">
    <property type="entry name" value="M20_dimer"/>
    <property type="match status" value="1"/>
</dbReference>
<dbReference type="GO" id="GO:0006508">
    <property type="term" value="P:proteolysis"/>
    <property type="evidence" value="ECO:0007669"/>
    <property type="project" value="UniProtKB-KW"/>
</dbReference>
<keyword evidence="5" id="KW-0862">Zinc</keyword>
<accession>A0AAW5JMI6</accession>
<sequence>MIDQARVTQTFLDYVQIDSETHFEREMTARLVADLEALGLPVTTDEAGKAAGSDGANVYCHLEGDPNSDCILFSAHMDTVTPGKGVRPQIRDGYIYSDGTTILGADDKSGIAAILEALRTLLESGVPHRPMDILFTIREEGGLNGSANVDYGRLRAKYGVVLDASNDVGKIVSSAPGQIRIYADIYGRKAHAGSDPEKGVSAIQAAAVAVSRMRLQRIDEETTANIGTLSCVGETNVVQDHVTFAAETRSKSPEKRKAQANHMVACLQEACDALGARLEYRLHHSYQSYGFPDDHPHVRRLMDACRRAGVEPWTTYTGGGTDGNNFNAHGIETVVLACGMEHEHTTQERIAIRNLVDASQVVYQLMLPDA</sequence>
<dbReference type="SUPFAM" id="SSF53187">
    <property type="entry name" value="Zn-dependent exopeptidases"/>
    <property type="match status" value="1"/>
</dbReference>
<dbReference type="InterPro" id="IPR002933">
    <property type="entry name" value="Peptidase_M20"/>
</dbReference>
<keyword evidence="2" id="KW-0645">Protease</keyword>
<keyword evidence="6" id="KW-0482">Metalloprotease</keyword>